<name>A0AAI9SC44_9BURK</name>
<proteinExistence type="predicted"/>
<dbReference type="AlphaFoldDB" id="A0AAI9SC44"/>
<dbReference type="RefSeq" id="WP_139689065.1">
    <property type="nucleotide sequence ID" value="NZ_WEHW01000030.1"/>
</dbReference>
<protein>
    <submittedName>
        <fullName evidence="1">Uncharacterized protein</fullName>
    </submittedName>
</protein>
<sequence length="143" mass="16907">MEYTEYKMDLKRIRAKIRTMKRTLKARQGTTDLVGYGLTVIRARLLEDSACYLTYGPYWWAMKDMLIRRGYSFGNDLDEEVLRHYRGQNDEESLVMCETFRDIYLECFMPGTRRFMLDGSGGEDYVLADRDMEIRILPDIALI</sequence>
<organism evidence="1 2">
    <name type="scientific">Sutterella seckii</name>
    <dbReference type="NCBI Taxonomy" id="1944635"/>
    <lineage>
        <taxon>Bacteria</taxon>
        <taxon>Pseudomonadati</taxon>
        <taxon>Pseudomonadota</taxon>
        <taxon>Betaproteobacteria</taxon>
        <taxon>Burkholderiales</taxon>
        <taxon>Sutterellaceae</taxon>
        <taxon>Sutterella</taxon>
    </lineage>
</organism>
<dbReference type="Proteomes" id="UP000469462">
    <property type="component" value="Unassembled WGS sequence"/>
</dbReference>
<reference evidence="1 2" key="1">
    <citation type="submission" date="2019-10" db="EMBL/GenBank/DDBJ databases">
        <title>Genome diversity of Sutterella seckii.</title>
        <authorList>
            <person name="Chaplin A.V."/>
            <person name="Sokolova S.R."/>
            <person name="Mosin K.A."/>
            <person name="Ivanova E.L."/>
            <person name="Kochetkova T.O."/>
            <person name="Goltsov A.Y."/>
            <person name="Trofimov D.Y."/>
            <person name="Efimov B.A."/>
        </authorList>
    </citation>
    <scope>NUCLEOTIDE SEQUENCE [LARGE SCALE GENOMIC DNA]</scope>
    <source>
        <strain evidence="1 2">ASD3426</strain>
    </source>
</reference>
<dbReference type="EMBL" id="WEHW01000030">
    <property type="protein sequence ID" value="KAB7650720.1"/>
    <property type="molecule type" value="Genomic_DNA"/>
</dbReference>
<evidence type="ECO:0000313" key="1">
    <source>
        <dbReference type="EMBL" id="KAB7650720.1"/>
    </source>
</evidence>
<accession>A0AAI9SC44</accession>
<comment type="caution">
    <text evidence="1">The sequence shown here is derived from an EMBL/GenBank/DDBJ whole genome shotgun (WGS) entry which is preliminary data.</text>
</comment>
<gene>
    <name evidence="1" type="ORF">GBM96_08035</name>
</gene>
<keyword evidence="2" id="KW-1185">Reference proteome</keyword>
<evidence type="ECO:0000313" key="2">
    <source>
        <dbReference type="Proteomes" id="UP000469462"/>
    </source>
</evidence>